<dbReference type="SUPFAM" id="SSF82615">
    <property type="entry name" value="Polo-box domain"/>
    <property type="match status" value="1"/>
</dbReference>
<dbReference type="OrthoDB" id="10004143at2759"/>
<dbReference type="InterPro" id="IPR000719">
    <property type="entry name" value="Prot_kinase_dom"/>
</dbReference>
<dbReference type="PROSITE" id="PS50078">
    <property type="entry name" value="POLO_BOX"/>
    <property type="match status" value="1"/>
</dbReference>
<feature type="domain" description="POLO box" evidence="10">
    <location>
        <begin position="505"/>
        <end position="583"/>
    </location>
</feature>
<gene>
    <name evidence="12" type="ORF">B4U80_11442</name>
</gene>
<protein>
    <submittedName>
        <fullName evidence="12">Serine/threonine-protein kinase PLK4-like protein</fullName>
    </submittedName>
</protein>
<organism evidence="12 13">
    <name type="scientific">Leptotrombidium deliense</name>
    <dbReference type="NCBI Taxonomy" id="299467"/>
    <lineage>
        <taxon>Eukaryota</taxon>
        <taxon>Metazoa</taxon>
        <taxon>Ecdysozoa</taxon>
        <taxon>Arthropoda</taxon>
        <taxon>Chelicerata</taxon>
        <taxon>Arachnida</taxon>
        <taxon>Acari</taxon>
        <taxon>Acariformes</taxon>
        <taxon>Trombidiformes</taxon>
        <taxon>Prostigmata</taxon>
        <taxon>Anystina</taxon>
        <taxon>Parasitengona</taxon>
        <taxon>Trombiculoidea</taxon>
        <taxon>Trombiculidae</taxon>
        <taxon>Leptotrombidium</taxon>
    </lineage>
</organism>
<evidence type="ECO:0000256" key="4">
    <source>
        <dbReference type="ARBA" id="ARBA00022679"/>
    </source>
</evidence>
<dbReference type="PROSITE" id="PS50011">
    <property type="entry name" value="PROTEIN_KINASE_DOM"/>
    <property type="match status" value="1"/>
</dbReference>
<dbReference type="SUPFAM" id="SSF56112">
    <property type="entry name" value="Protein kinase-like (PK-like)"/>
    <property type="match status" value="1"/>
</dbReference>
<dbReference type="Gene3D" id="1.10.510.10">
    <property type="entry name" value="Transferase(Phosphotransferase) domain 1"/>
    <property type="match status" value="1"/>
</dbReference>
<evidence type="ECO:0000313" key="13">
    <source>
        <dbReference type="Proteomes" id="UP000288716"/>
    </source>
</evidence>
<dbReference type="AlphaFoldDB" id="A0A443S8K8"/>
<dbReference type="PANTHER" id="PTHR24345:SF91">
    <property type="entry name" value="SERINE_THREONINE-PROTEIN KINASE PLK4"/>
    <property type="match status" value="1"/>
</dbReference>
<dbReference type="GO" id="GO:0005737">
    <property type="term" value="C:cytoplasm"/>
    <property type="evidence" value="ECO:0007669"/>
    <property type="project" value="UniProtKB-SubCell"/>
</dbReference>
<evidence type="ECO:0000259" key="9">
    <source>
        <dbReference type="PROSITE" id="PS50011"/>
    </source>
</evidence>
<dbReference type="Gene3D" id="3.30.1120.120">
    <property type="match status" value="1"/>
</dbReference>
<keyword evidence="4" id="KW-0808">Transferase</keyword>
<keyword evidence="2" id="KW-0963">Cytoplasm</keyword>
<evidence type="ECO:0000313" key="12">
    <source>
        <dbReference type="EMBL" id="RWS23847.1"/>
    </source>
</evidence>
<evidence type="ECO:0000256" key="5">
    <source>
        <dbReference type="ARBA" id="ARBA00022741"/>
    </source>
</evidence>
<dbReference type="GO" id="GO:0005634">
    <property type="term" value="C:nucleus"/>
    <property type="evidence" value="ECO:0007669"/>
    <property type="project" value="TreeGrafter"/>
</dbReference>
<dbReference type="InterPro" id="IPR000959">
    <property type="entry name" value="POLO_box_dom"/>
</dbReference>
<dbReference type="Proteomes" id="UP000288716">
    <property type="component" value="Unassembled WGS sequence"/>
</dbReference>
<feature type="domain" description="Cryptic POLO box 1 (CPB1)" evidence="11">
    <location>
        <begin position="306"/>
        <end position="396"/>
    </location>
</feature>
<dbReference type="PANTHER" id="PTHR24345">
    <property type="entry name" value="SERINE/THREONINE-PROTEIN KINASE PLK"/>
    <property type="match status" value="1"/>
</dbReference>
<reference evidence="12 13" key="1">
    <citation type="journal article" date="2018" name="Gigascience">
        <title>Genomes of trombidid mites reveal novel predicted allergens and laterally-transferred genes associated with secondary metabolism.</title>
        <authorList>
            <person name="Dong X."/>
            <person name="Chaisiri K."/>
            <person name="Xia D."/>
            <person name="Armstrong S.D."/>
            <person name="Fang Y."/>
            <person name="Donnelly M.J."/>
            <person name="Kadowaki T."/>
            <person name="McGarry J.W."/>
            <person name="Darby A.C."/>
            <person name="Makepeace B.L."/>
        </authorList>
    </citation>
    <scope>NUCLEOTIDE SEQUENCE [LARGE SCALE GENOMIC DNA]</scope>
    <source>
        <strain evidence="12">UoL-UT</strain>
    </source>
</reference>
<evidence type="ECO:0000259" key="11">
    <source>
        <dbReference type="PROSITE" id="PS51984"/>
    </source>
</evidence>
<evidence type="ECO:0000256" key="1">
    <source>
        <dbReference type="ARBA" id="ARBA00004496"/>
    </source>
</evidence>
<dbReference type="PROSITE" id="PS00107">
    <property type="entry name" value="PROTEIN_KINASE_ATP"/>
    <property type="match status" value="1"/>
</dbReference>
<comment type="caution">
    <text evidence="12">The sequence shown here is derived from an EMBL/GenBank/DDBJ whole genome shotgun (WGS) entry which is preliminary data.</text>
</comment>
<comment type="subcellular location">
    <subcellularLocation>
        <location evidence="1">Cytoplasm</location>
    </subcellularLocation>
</comment>
<dbReference type="GO" id="GO:0005524">
    <property type="term" value="F:ATP binding"/>
    <property type="evidence" value="ECO:0007669"/>
    <property type="project" value="UniProtKB-UniRule"/>
</dbReference>
<evidence type="ECO:0000256" key="7">
    <source>
        <dbReference type="ARBA" id="ARBA00022840"/>
    </source>
</evidence>
<dbReference type="Pfam" id="PF00069">
    <property type="entry name" value="Pkinase"/>
    <property type="match status" value="1"/>
</dbReference>
<feature type="binding site" evidence="8">
    <location>
        <position position="46"/>
    </location>
    <ligand>
        <name>ATP</name>
        <dbReference type="ChEBI" id="CHEBI:30616"/>
    </ligand>
</feature>
<dbReference type="Gene3D" id="3.30.200.20">
    <property type="entry name" value="Phosphorylase Kinase, domain 1"/>
    <property type="match status" value="1"/>
</dbReference>
<keyword evidence="6 12" id="KW-0418">Kinase</keyword>
<keyword evidence="5 8" id="KW-0547">Nucleotide-binding</keyword>
<dbReference type="EMBL" id="NCKV01005783">
    <property type="protein sequence ID" value="RWS23847.1"/>
    <property type="molecule type" value="Genomic_DNA"/>
</dbReference>
<dbReference type="GO" id="GO:0004674">
    <property type="term" value="F:protein serine/threonine kinase activity"/>
    <property type="evidence" value="ECO:0007669"/>
    <property type="project" value="UniProtKB-KW"/>
</dbReference>
<dbReference type="InterPro" id="IPR017441">
    <property type="entry name" value="Protein_kinase_ATP_BS"/>
</dbReference>
<dbReference type="Gene3D" id="3.30.1120.130">
    <property type="match status" value="1"/>
</dbReference>
<evidence type="ECO:0000256" key="2">
    <source>
        <dbReference type="ARBA" id="ARBA00022490"/>
    </source>
</evidence>
<keyword evidence="13" id="KW-1185">Reference proteome</keyword>
<name>A0A443S8K8_9ACAR</name>
<dbReference type="STRING" id="299467.A0A443S8K8"/>
<dbReference type="FunFam" id="3.30.200.20:FF:000042">
    <property type="entry name" value="Aurora kinase A"/>
    <property type="match status" value="1"/>
</dbReference>
<keyword evidence="7 8" id="KW-0067">ATP-binding</keyword>
<dbReference type="Gene3D" id="2.40.50.930">
    <property type="match status" value="1"/>
</dbReference>
<sequence>MDSNCDEEEFGESINEYELRKEIGVGSFGRVFEAVCITNKKQCAVKVIDIRKANLDKVDRINAEISVHLRLKHENICELYAVFQDSLNVYLVLELCWGTLSDFLKMAIDYNHTALRPNINILNVNSDSQLTKHRHSVKKSGDIIKTAFTKHILPFATIRRIIKQICTGLHYLHRNNIIHRDLNLKNVLLKLNPFEKQDFIVKIADFGLAFDTKYDHVPRDIFKRFPKGKTICGTPGYISPEVWSQDGVSTASDVFSVGSLLYALVTGVTPRGELDLHGMHPFLSDLIGKLLKSEPSKRITVDDVMSHPLIVGHLLTTRLSPICKLTKSLQLMLTEEGDVKILFLKSHSTIEVSGVNDKVVVCSKNKSSTFTLESLPECHWKKLIYVWRFVDLLKSRNAKVIFHLHENNIVRCAIRGNLTVVKCCLMENNTFEVTFLNTRSEKFTLNSQLLKSRDDERLMALVKKYRENCIEIEQRMKKFEDESGVNSFPVIIGKKPKHKNLGGGYTSDFSITVDGIGSVSLKSDGVFKVQFHDGSIITTGDKTPITFQSPVGETKRFKSNDVLPKYVLQKLALVPKAIEELRKKSLLKS</sequence>
<evidence type="ECO:0000259" key="10">
    <source>
        <dbReference type="PROSITE" id="PS50078"/>
    </source>
</evidence>
<evidence type="ECO:0000256" key="6">
    <source>
        <dbReference type="ARBA" id="ARBA00022777"/>
    </source>
</evidence>
<evidence type="ECO:0000256" key="8">
    <source>
        <dbReference type="PROSITE-ProRule" id="PRU10141"/>
    </source>
</evidence>
<dbReference type="InterPro" id="IPR011009">
    <property type="entry name" value="Kinase-like_dom_sf"/>
</dbReference>
<evidence type="ECO:0000256" key="3">
    <source>
        <dbReference type="ARBA" id="ARBA00022527"/>
    </source>
</evidence>
<keyword evidence="3" id="KW-0723">Serine/threonine-protein kinase</keyword>
<dbReference type="InterPro" id="IPR047108">
    <property type="entry name" value="Plk4-like_POLO_box_2_sf"/>
</dbReference>
<dbReference type="InterPro" id="IPR033699">
    <property type="entry name" value="POLO_box_Plk4_1"/>
</dbReference>
<dbReference type="InterPro" id="IPR046437">
    <property type="entry name" value="Ser_Thr-PK_POLO_box_1_sf"/>
</dbReference>
<feature type="domain" description="Protein kinase" evidence="9">
    <location>
        <begin position="17"/>
        <end position="310"/>
    </location>
</feature>
<dbReference type="VEuPathDB" id="VectorBase:LDEU008192"/>
<accession>A0A443S8K8</accession>
<proteinExistence type="predicted"/>
<dbReference type="PROSITE" id="PS51984">
    <property type="entry name" value="CPB1"/>
    <property type="match status" value="1"/>
</dbReference>